<evidence type="ECO:0000313" key="3">
    <source>
        <dbReference type="Proteomes" id="UP001183777"/>
    </source>
</evidence>
<dbReference type="Proteomes" id="UP001183777">
    <property type="component" value="Unassembled WGS sequence"/>
</dbReference>
<protein>
    <submittedName>
        <fullName evidence="2">DUF3846 domain-containing protein</fullName>
    </submittedName>
</protein>
<reference evidence="3" key="1">
    <citation type="submission" date="2023-07" db="EMBL/GenBank/DDBJ databases">
        <title>30 novel species of actinomycetes from the DSMZ collection.</title>
        <authorList>
            <person name="Nouioui I."/>
        </authorList>
    </citation>
    <scope>NUCLEOTIDE SEQUENCE [LARGE SCALE GENOMIC DNA]</scope>
    <source>
        <strain evidence="3">DSM 41770</strain>
    </source>
</reference>
<accession>A0ABU2RVQ4</accession>
<dbReference type="EMBL" id="JAVREX010000033">
    <property type="protein sequence ID" value="MDT0432911.1"/>
    <property type="molecule type" value="Genomic_DNA"/>
</dbReference>
<evidence type="ECO:0000313" key="2">
    <source>
        <dbReference type="EMBL" id="MDT0432911.1"/>
    </source>
</evidence>
<comment type="caution">
    <text evidence="2">The sequence shown here is derived from an EMBL/GenBank/DDBJ whole genome shotgun (WGS) entry which is preliminary data.</text>
</comment>
<gene>
    <name evidence="2" type="ORF">RM649_35505</name>
</gene>
<proteinExistence type="predicted"/>
<sequence length="132" mass="14513">MKTPPISLALLLRTDGSFDLLDWPKKNDNCAHLRTLYQAIGCDTVAAVDMAPGLTMWLDDMGICNEAPVNAWATRLYAAYQTPRQMFYGVAVITGGPDRHGDTRGLTREQALSLIEKHLTGVDARIPGQRQA</sequence>
<feature type="domain" description="DUF3846" evidence="1">
    <location>
        <begin position="21"/>
        <end position="116"/>
    </location>
</feature>
<dbReference type="Pfam" id="PF12957">
    <property type="entry name" value="DUF3846"/>
    <property type="match status" value="1"/>
</dbReference>
<dbReference type="InterPro" id="IPR024559">
    <property type="entry name" value="DUF3846"/>
</dbReference>
<dbReference type="RefSeq" id="WP_311661850.1">
    <property type="nucleotide sequence ID" value="NZ_JAVREX010000033.1"/>
</dbReference>
<name>A0ABU2RVQ4_9ACTN</name>
<keyword evidence="3" id="KW-1185">Reference proteome</keyword>
<organism evidence="2 3">
    <name type="scientific">Streptomyces salyersiae</name>
    <dbReference type="NCBI Taxonomy" id="3075530"/>
    <lineage>
        <taxon>Bacteria</taxon>
        <taxon>Bacillati</taxon>
        <taxon>Actinomycetota</taxon>
        <taxon>Actinomycetes</taxon>
        <taxon>Kitasatosporales</taxon>
        <taxon>Streptomycetaceae</taxon>
        <taxon>Streptomyces</taxon>
    </lineage>
</organism>
<evidence type="ECO:0000259" key="1">
    <source>
        <dbReference type="Pfam" id="PF12957"/>
    </source>
</evidence>